<evidence type="ECO:0000256" key="1">
    <source>
        <dbReference type="SAM" id="MobiDB-lite"/>
    </source>
</evidence>
<accession>I1D7V8</accession>
<reference evidence="3 4" key="1">
    <citation type="submission" date="2011-09" db="EMBL/GenBank/DDBJ databases">
        <authorList>
            <consortium name="US DOE Joint Genome Institute (JGI-PGF)"/>
            <person name="Lucas S."/>
            <person name="Han J."/>
            <person name="Lapidus A."/>
            <person name="Cheng J.-F."/>
            <person name="Goodwin L."/>
            <person name="Pitluck S."/>
            <person name="Peters L."/>
            <person name="Land M.L."/>
            <person name="Hauser L."/>
            <person name="Brambilla E."/>
            <person name="Klenk H.-P."/>
            <person name="Woyke T.J."/>
        </authorList>
    </citation>
    <scope>NUCLEOTIDE SEQUENCE [LARGE SCALE GENOMIC DNA]</scope>
    <source>
        <strain evidence="3 4">K62</strain>
    </source>
</reference>
<evidence type="ECO:0000313" key="3">
    <source>
        <dbReference type="EMBL" id="EIF01033.1"/>
    </source>
</evidence>
<gene>
    <name evidence="3" type="ORF">SacglDRAFT_04202</name>
</gene>
<name>I1D7V8_9PSEU</name>
<dbReference type="AlphaFoldDB" id="I1D7V8"/>
<protein>
    <submittedName>
        <fullName evidence="3">Uncharacterized protein</fullName>
    </submittedName>
</protein>
<keyword evidence="2" id="KW-1133">Transmembrane helix</keyword>
<dbReference type="STRING" id="928724.SacglDRAFT_04202"/>
<sequence length="336" mass="34890">MTYPPQPPWQPPYGQQPGQGMPPSGQFPSGTPHGGQHPQYGHPQPPFGQPGGFGQTPKKSKTGLVVGVGVGALALVAFLVTGLVAPGFLLGDDEATSDDAAAAGAPPQPGGPSSAMVPTQAAPASDTDPTSVLTNFLEAVNTGDSTTAMGMVCEEVRSDIQATVDTVIASSGQFSPAGELLEQPTQDGTAYLLDLEGTSNNKPVTGLLAAAQFNDPPRLCVAGFSILDPEAWEQEAKAEKTQFLEKFHDALNSGDSNTLTGMMCSQPDEGAAEAVQEAVSLGGEFRMENTEVDAISGNTEFVNSNDDTLWIFVQRDPADPDAEGLCVLRAQIDYGD</sequence>
<organism evidence="3 4">
    <name type="scientific">Saccharomonospora glauca K62</name>
    <dbReference type="NCBI Taxonomy" id="928724"/>
    <lineage>
        <taxon>Bacteria</taxon>
        <taxon>Bacillati</taxon>
        <taxon>Actinomycetota</taxon>
        <taxon>Actinomycetes</taxon>
        <taxon>Pseudonocardiales</taxon>
        <taxon>Pseudonocardiaceae</taxon>
        <taxon>Saccharomonospora</taxon>
    </lineage>
</organism>
<dbReference type="eggNOG" id="ENOG50341Z1">
    <property type="taxonomic scope" value="Bacteria"/>
</dbReference>
<dbReference type="Proteomes" id="UP000005087">
    <property type="component" value="Chromosome"/>
</dbReference>
<evidence type="ECO:0000256" key="2">
    <source>
        <dbReference type="SAM" id="Phobius"/>
    </source>
</evidence>
<feature type="compositionally biased region" description="Pro residues" evidence="1">
    <location>
        <begin position="1"/>
        <end position="11"/>
    </location>
</feature>
<dbReference type="EMBL" id="CM001484">
    <property type="protein sequence ID" value="EIF01033.1"/>
    <property type="molecule type" value="Genomic_DNA"/>
</dbReference>
<keyword evidence="2" id="KW-0472">Membrane</keyword>
<feature type="region of interest" description="Disordered" evidence="1">
    <location>
        <begin position="1"/>
        <end position="58"/>
    </location>
</feature>
<keyword evidence="2" id="KW-0812">Transmembrane</keyword>
<feature type="region of interest" description="Disordered" evidence="1">
    <location>
        <begin position="99"/>
        <end position="130"/>
    </location>
</feature>
<feature type="compositionally biased region" description="Low complexity" evidence="1">
    <location>
        <begin position="99"/>
        <end position="115"/>
    </location>
</feature>
<dbReference type="HOGENOM" id="CLU_826073_0_0_11"/>
<evidence type="ECO:0000313" key="4">
    <source>
        <dbReference type="Proteomes" id="UP000005087"/>
    </source>
</evidence>
<feature type="transmembrane region" description="Helical" evidence="2">
    <location>
        <begin position="64"/>
        <end position="89"/>
    </location>
</feature>
<keyword evidence="4" id="KW-1185">Reference proteome</keyword>
<reference evidence="4" key="2">
    <citation type="submission" date="2012-01" db="EMBL/GenBank/DDBJ databases">
        <title>Noncontiguous Finished sequence of chromosome of Saccharomonospora glauca K62.</title>
        <authorList>
            <consortium name="US DOE Joint Genome Institute"/>
            <person name="Lucas S."/>
            <person name="Han J."/>
            <person name="Lapidus A."/>
            <person name="Cheng J.-F."/>
            <person name="Goodwin L."/>
            <person name="Pitluck S."/>
            <person name="Peters L."/>
            <person name="Mikhailova N."/>
            <person name="Held B."/>
            <person name="Detter J.C."/>
            <person name="Han C."/>
            <person name="Tapia R."/>
            <person name="Land M."/>
            <person name="Hauser L."/>
            <person name="Kyrpides N."/>
            <person name="Ivanova N."/>
            <person name="Pagani I."/>
            <person name="Brambilla E.-M."/>
            <person name="Klenk H.-P."/>
            <person name="Woyke T."/>
        </authorList>
    </citation>
    <scope>NUCLEOTIDE SEQUENCE [LARGE SCALE GENOMIC DNA]</scope>
    <source>
        <strain evidence="4">K62</strain>
    </source>
</reference>
<feature type="compositionally biased region" description="Low complexity" evidence="1">
    <location>
        <begin position="12"/>
        <end position="42"/>
    </location>
</feature>
<proteinExistence type="predicted"/>